<evidence type="ECO:0000313" key="11">
    <source>
        <dbReference type="EMBL" id="MFD1263772.1"/>
    </source>
</evidence>
<comment type="similarity">
    <text evidence="2">Belongs to the GSP J family.</text>
</comment>
<dbReference type="Gene3D" id="2.10.70.20">
    <property type="entry name" value="gspk-gspi-gspj complex like domains"/>
    <property type="match status" value="1"/>
</dbReference>
<accession>A0ABW3WDL6</accession>
<dbReference type="PROSITE" id="PS00409">
    <property type="entry name" value="PROKAR_NTER_METHYL"/>
    <property type="match status" value="1"/>
</dbReference>
<keyword evidence="12" id="KW-1185">Reference proteome</keyword>
<evidence type="ECO:0000256" key="8">
    <source>
        <dbReference type="ARBA" id="ARBA00022989"/>
    </source>
</evidence>
<dbReference type="InterPro" id="IPR012902">
    <property type="entry name" value="N_methyl_site"/>
</dbReference>
<keyword evidence="5" id="KW-0488">Methylation</keyword>
<dbReference type="NCBIfam" id="TIGR01711">
    <property type="entry name" value="gspJ"/>
    <property type="match status" value="1"/>
</dbReference>
<keyword evidence="9 10" id="KW-0472">Membrane</keyword>
<dbReference type="NCBIfam" id="TIGR02532">
    <property type="entry name" value="IV_pilin_GFxxxE"/>
    <property type="match status" value="1"/>
</dbReference>
<feature type="transmembrane region" description="Helical" evidence="10">
    <location>
        <begin position="12"/>
        <end position="31"/>
    </location>
</feature>
<evidence type="ECO:0000256" key="6">
    <source>
        <dbReference type="ARBA" id="ARBA00022519"/>
    </source>
</evidence>
<evidence type="ECO:0000256" key="9">
    <source>
        <dbReference type="ARBA" id="ARBA00023136"/>
    </source>
</evidence>
<evidence type="ECO:0000256" key="5">
    <source>
        <dbReference type="ARBA" id="ARBA00022481"/>
    </source>
</evidence>
<comment type="subcellular location">
    <subcellularLocation>
        <location evidence="1">Cell inner membrane</location>
        <topology evidence="1">Single-pass membrane protein</topology>
    </subcellularLocation>
</comment>
<evidence type="ECO:0000256" key="10">
    <source>
        <dbReference type="SAM" id="Phobius"/>
    </source>
</evidence>
<keyword evidence="8 10" id="KW-1133">Transmembrane helix</keyword>
<dbReference type="Pfam" id="PF11612">
    <property type="entry name" value="T2SSJ"/>
    <property type="match status" value="1"/>
</dbReference>
<keyword evidence="7 10" id="KW-0812">Transmembrane</keyword>
<name>A0ABW3WDL6_9RHOO</name>
<evidence type="ECO:0000256" key="7">
    <source>
        <dbReference type="ARBA" id="ARBA00022692"/>
    </source>
</evidence>
<reference evidence="12" key="1">
    <citation type="journal article" date="2019" name="Int. J. Syst. Evol. Microbiol.">
        <title>The Global Catalogue of Microorganisms (GCM) 10K type strain sequencing project: providing services to taxonomists for standard genome sequencing and annotation.</title>
        <authorList>
            <consortium name="The Broad Institute Genomics Platform"/>
            <consortium name="The Broad Institute Genome Sequencing Center for Infectious Disease"/>
            <person name="Wu L."/>
            <person name="Ma J."/>
        </authorList>
    </citation>
    <scope>NUCLEOTIDE SEQUENCE [LARGE SCALE GENOMIC DNA]</scope>
    <source>
        <strain evidence="12">CCUG 48884</strain>
    </source>
</reference>
<evidence type="ECO:0000256" key="4">
    <source>
        <dbReference type="ARBA" id="ARBA00022475"/>
    </source>
</evidence>
<dbReference type="RefSeq" id="WP_002939495.1">
    <property type="nucleotide sequence ID" value="NZ_JARQZE010000005.1"/>
</dbReference>
<dbReference type="InterPro" id="IPR010055">
    <property type="entry name" value="T2SS_protein-GspJ"/>
</dbReference>
<dbReference type="PANTHER" id="PTHR39583">
    <property type="entry name" value="TYPE II SECRETION SYSTEM PROTEIN J-RELATED"/>
    <property type="match status" value="1"/>
</dbReference>
<dbReference type="Proteomes" id="UP001597158">
    <property type="component" value="Unassembled WGS sequence"/>
</dbReference>
<evidence type="ECO:0000256" key="2">
    <source>
        <dbReference type="ARBA" id="ARBA00011084"/>
    </source>
</evidence>
<keyword evidence="4" id="KW-1003">Cell membrane</keyword>
<organism evidence="11 12">
    <name type="scientific">Thauera mechernichensis</name>
    <dbReference type="NCBI Taxonomy" id="82788"/>
    <lineage>
        <taxon>Bacteria</taxon>
        <taxon>Pseudomonadati</taxon>
        <taxon>Pseudomonadota</taxon>
        <taxon>Betaproteobacteria</taxon>
        <taxon>Rhodocyclales</taxon>
        <taxon>Zoogloeaceae</taxon>
        <taxon>Thauera</taxon>
    </lineage>
</organism>
<sequence>MSLRIDHARGMTLIELMIALALFALLGLLTWRATDSLITTRQHVGAELERWRAITTAVARVDEELLQALPGTGRLAHGPPPSRQPEAVGTGPAQVMLRFASPAADGGPVQDAALLLVGDRLEWWIWDGPDAAAEPSRVRLLDRVNALHWRFLHGDRWVAAWPPEQPQDAGLPAAIAFEMELSDVGTIRRVFALR</sequence>
<dbReference type="SUPFAM" id="SSF54523">
    <property type="entry name" value="Pili subunits"/>
    <property type="match status" value="1"/>
</dbReference>
<dbReference type="InterPro" id="IPR045584">
    <property type="entry name" value="Pilin-like"/>
</dbReference>
<protein>
    <recommendedName>
        <fullName evidence="3">Type II secretion system protein J</fullName>
    </recommendedName>
</protein>
<dbReference type="InterPro" id="IPR051621">
    <property type="entry name" value="T2SS_protein_J"/>
</dbReference>
<evidence type="ECO:0000313" key="12">
    <source>
        <dbReference type="Proteomes" id="UP001597158"/>
    </source>
</evidence>
<proteinExistence type="inferred from homology"/>
<evidence type="ECO:0000256" key="3">
    <source>
        <dbReference type="ARBA" id="ARBA00021539"/>
    </source>
</evidence>
<dbReference type="PANTHER" id="PTHR39583:SF2">
    <property type="entry name" value="TYPE II SECRETION SYSTEM PROTEIN J"/>
    <property type="match status" value="1"/>
</dbReference>
<evidence type="ECO:0000256" key="1">
    <source>
        <dbReference type="ARBA" id="ARBA00004377"/>
    </source>
</evidence>
<gene>
    <name evidence="11" type="primary">gspJ</name>
    <name evidence="11" type="ORF">ACFQ4M_09260</name>
</gene>
<dbReference type="EMBL" id="JBHTMC010000020">
    <property type="protein sequence ID" value="MFD1263772.1"/>
    <property type="molecule type" value="Genomic_DNA"/>
</dbReference>
<comment type="caution">
    <text evidence="11">The sequence shown here is derived from an EMBL/GenBank/DDBJ whole genome shotgun (WGS) entry which is preliminary data.</text>
</comment>
<dbReference type="Pfam" id="PF07963">
    <property type="entry name" value="N_methyl"/>
    <property type="match status" value="1"/>
</dbReference>
<keyword evidence="6" id="KW-0997">Cell inner membrane</keyword>